<organism evidence="3 4">
    <name type="scientific">Nocardia niwae</name>
    <dbReference type="NCBI Taxonomy" id="626084"/>
    <lineage>
        <taxon>Bacteria</taxon>
        <taxon>Bacillati</taxon>
        <taxon>Actinomycetota</taxon>
        <taxon>Actinomycetes</taxon>
        <taxon>Mycobacteriales</taxon>
        <taxon>Nocardiaceae</taxon>
        <taxon>Nocardia</taxon>
    </lineage>
</organism>
<dbReference type="InterPro" id="IPR007921">
    <property type="entry name" value="CHAP_dom"/>
</dbReference>
<protein>
    <submittedName>
        <fullName evidence="3">CHAP domain-containing protein</fullName>
    </submittedName>
</protein>
<sequence length="201" mass="21442">MAQQLGSRAGRWIALAVVVLGVAAAVLATGVWWQDRADRGAVVGERLTEFPALDRSALDASRAGIVAVAEREFAEPGAGTKYAEGAEEAWCADFVSWVLREAGVPLANPNSGSWRIPGVYTLQEYYESVGRFVPGGSGYHPRTGDVLLYGESSPFGQHTNIVLRADAAQVTTIGGNEYGEIRIHRFALDEVPGVVGVGRLE</sequence>
<keyword evidence="1" id="KW-1133">Transmembrane helix</keyword>
<name>A0ABV2XBQ4_9NOCA</name>
<evidence type="ECO:0000313" key="4">
    <source>
        <dbReference type="Proteomes" id="UP001550535"/>
    </source>
</evidence>
<evidence type="ECO:0000313" key="3">
    <source>
        <dbReference type="EMBL" id="MEU2123337.1"/>
    </source>
</evidence>
<feature type="transmembrane region" description="Helical" evidence="1">
    <location>
        <begin position="12"/>
        <end position="33"/>
    </location>
</feature>
<accession>A0ABV2XBQ4</accession>
<dbReference type="Pfam" id="PF05257">
    <property type="entry name" value="CHAP"/>
    <property type="match status" value="1"/>
</dbReference>
<evidence type="ECO:0000259" key="2">
    <source>
        <dbReference type="Pfam" id="PF05257"/>
    </source>
</evidence>
<keyword evidence="1" id="KW-0812">Transmembrane</keyword>
<reference evidence="3 4" key="1">
    <citation type="submission" date="2024-06" db="EMBL/GenBank/DDBJ databases">
        <title>The Natural Products Discovery Center: Release of the First 8490 Sequenced Strains for Exploring Actinobacteria Biosynthetic Diversity.</title>
        <authorList>
            <person name="Kalkreuter E."/>
            <person name="Kautsar S.A."/>
            <person name="Yang D."/>
            <person name="Bader C.D."/>
            <person name="Teijaro C.N."/>
            <person name="Fluegel L."/>
            <person name="Davis C.M."/>
            <person name="Simpson J.R."/>
            <person name="Lauterbach L."/>
            <person name="Steele A.D."/>
            <person name="Gui C."/>
            <person name="Meng S."/>
            <person name="Li G."/>
            <person name="Viehrig K."/>
            <person name="Ye F."/>
            <person name="Su P."/>
            <person name="Kiefer A.F."/>
            <person name="Nichols A."/>
            <person name="Cepeda A.J."/>
            <person name="Yan W."/>
            <person name="Fan B."/>
            <person name="Jiang Y."/>
            <person name="Adhikari A."/>
            <person name="Zheng C.-J."/>
            <person name="Schuster L."/>
            <person name="Cowan T.M."/>
            <person name="Smanski M.J."/>
            <person name="Chevrette M.G."/>
            <person name="De Carvalho L.P.S."/>
            <person name="Shen B."/>
        </authorList>
    </citation>
    <scope>NUCLEOTIDE SEQUENCE [LARGE SCALE GENOMIC DNA]</scope>
    <source>
        <strain evidence="3 4">NPDC019434</strain>
    </source>
</reference>
<keyword evidence="4" id="KW-1185">Reference proteome</keyword>
<dbReference type="RefSeq" id="WP_357809707.1">
    <property type="nucleotide sequence ID" value="NZ_JBEYBM010000028.1"/>
</dbReference>
<keyword evidence="1" id="KW-0472">Membrane</keyword>
<comment type="caution">
    <text evidence="3">The sequence shown here is derived from an EMBL/GenBank/DDBJ whole genome shotgun (WGS) entry which is preliminary data.</text>
</comment>
<dbReference type="Proteomes" id="UP001550535">
    <property type="component" value="Unassembled WGS sequence"/>
</dbReference>
<evidence type="ECO:0000256" key="1">
    <source>
        <dbReference type="SAM" id="Phobius"/>
    </source>
</evidence>
<proteinExistence type="predicted"/>
<dbReference type="EMBL" id="JBEYBR010000037">
    <property type="protein sequence ID" value="MEU2123337.1"/>
    <property type="molecule type" value="Genomic_DNA"/>
</dbReference>
<feature type="domain" description="Peptidase C51" evidence="2">
    <location>
        <begin position="88"/>
        <end position="176"/>
    </location>
</feature>
<gene>
    <name evidence="3" type="ORF">ABZ507_16135</name>
</gene>